<organism evidence="1 2">
    <name type="scientific">Auriscalpium vulgare</name>
    <dbReference type="NCBI Taxonomy" id="40419"/>
    <lineage>
        <taxon>Eukaryota</taxon>
        <taxon>Fungi</taxon>
        <taxon>Dikarya</taxon>
        <taxon>Basidiomycota</taxon>
        <taxon>Agaricomycotina</taxon>
        <taxon>Agaricomycetes</taxon>
        <taxon>Russulales</taxon>
        <taxon>Auriscalpiaceae</taxon>
        <taxon>Auriscalpium</taxon>
    </lineage>
</organism>
<comment type="caution">
    <text evidence="1">The sequence shown here is derived from an EMBL/GenBank/DDBJ whole genome shotgun (WGS) entry which is preliminary data.</text>
</comment>
<gene>
    <name evidence="1" type="ORF">FA95DRAFT_1550591</name>
</gene>
<name>A0ACB8R657_9AGAM</name>
<keyword evidence="2" id="KW-1185">Reference proteome</keyword>
<dbReference type="EMBL" id="MU276294">
    <property type="protein sequence ID" value="KAI0039523.1"/>
    <property type="molecule type" value="Genomic_DNA"/>
</dbReference>
<reference evidence="1" key="1">
    <citation type="submission" date="2021-02" db="EMBL/GenBank/DDBJ databases">
        <authorList>
            <consortium name="DOE Joint Genome Institute"/>
            <person name="Ahrendt S."/>
            <person name="Looney B.P."/>
            <person name="Miyauchi S."/>
            <person name="Morin E."/>
            <person name="Drula E."/>
            <person name="Courty P.E."/>
            <person name="Chicoki N."/>
            <person name="Fauchery L."/>
            <person name="Kohler A."/>
            <person name="Kuo A."/>
            <person name="Labutti K."/>
            <person name="Pangilinan J."/>
            <person name="Lipzen A."/>
            <person name="Riley R."/>
            <person name="Andreopoulos W."/>
            <person name="He G."/>
            <person name="Johnson J."/>
            <person name="Barry K.W."/>
            <person name="Grigoriev I.V."/>
            <person name="Nagy L."/>
            <person name="Hibbett D."/>
            <person name="Henrissat B."/>
            <person name="Matheny P.B."/>
            <person name="Labbe J."/>
            <person name="Martin F."/>
        </authorList>
    </citation>
    <scope>NUCLEOTIDE SEQUENCE</scope>
    <source>
        <strain evidence="1">FP105234-sp</strain>
    </source>
</reference>
<feature type="non-terminal residue" evidence="1">
    <location>
        <position position="267"/>
    </location>
</feature>
<reference evidence="1" key="2">
    <citation type="journal article" date="2022" name="New Phytol.">
        <title>Evolutionary transition to the ectomycorrhizal habit in the genomes of a hyperdiverse lineage of mushroom-forming fungi.</title>
        <authorList>
            <person name="Looney B."/>
            <person name="Miyauchi S."/>
            <person name="Morin E."/>
            <person name="Drula E."/>
            <person name="Courty P.E."/>
            <person name="Kohler A."/>
            <person name="Kuo A."/>
            <person name="LaButti K."/>
            <person name="Pangilinan J."/>
            <person name="Lipzen A."/>
            <person name="Riley R."/>
            <person name="Andreopoulos W."/>
            <person name="He G."/>
            <person name="Johnson J."/>
            <person name="Nolan M."/>
            <person name="Tritt A."/>
            <person name="Barry K.W."/>
            <person name="Grigoriev I.V."/>
            <person name="Nagy L.G."/>
            <person name="Hibbett D."/>
            <person name="Henrissat B."/>
            <person name="Matheny P.B."/>
            <person name="Labbe J."/>
            <person name="Martin F.M."/>
        </authorList>
    </citation>
    <scope>NUCLEOTIDE SEQUENCE</scope>
    <source>
        <strain evidence="1">FP105234-sp</strain>
    </source>
</reference>
<evidence type="ECO:0000313" key="2">
    <source>
        <dbReference type="Proteomes" id="UP000814033"/>
    </source>
</evidence>
<protein>
    <submittedName>
        <fullName evidence="1">Uncharacterized protein</fullName>
    </submittedName>
</protein>
<proteinExistence type="predicted"/>
<sequence>MVLTDAFPCHVLHRRNLACIGCGCPRPPHPTPPPSAPASSSSPTPTTPTTPAPALPARASPRFAPPHVLTPSGRAFALGGATRNVSHDPVAPCVVFWPDNEPLPEQGQIRPSVVVGYPVRSSRRAHAQAGLISVLQHPPILNTGNRGPIEHQPGDWVCRKCSYLNWRRRKVCQTCFPYAEGNGDSISAAVQAERIALLRSFLEPPAPPTPVPAPVAPPTLAPRMHARSLDSYVPVPGFAPPYVPTPRSRSYGHILDGAPIYQTSFPV</sequence>
<dbReference type="Proteomes" id="UP000814033">
    <property type="component" value="Unassembled WGS sequence"/>
</dbReference>
<evidence type="ECO:0000313" key="1">
    <source>
        <dbReference type="EMBL" id="KAI0039523.1"/>
    </source>
</evidence>
<accession>A0ACB8R657</accession>